<keyword evidence="1" id="KW-0238">DNA-binding</keyword>
<evidence type="ECO:0000256" key="2">
    <source>
        <dbReference type="ARBA" id="ARBA00023172"/>
    </source>
</evidence>
<dbReference type="Pfam" id="PF00239">
    <property type="entry name" value="Resolvase"/>
    <property type="match status" value="1"/>
</dbReference>
<dbReference type="RefSeq" id="WP_379736334.1">
    <property type="nucleotide sequence ID" value="NZ_JBHRVV010000001.1"/>
</dbReference>
<dbReference type="InterPro" id="IPR006119">
    <property type="entry name" value="Resolv_N"/>
</dbReference>
<dbReference type="PANTHER" id="PTHR30461:SF2">
    <property type="entry name" value="SERINE RECOMBINASE PINE-RELATED"/>
    <property type="match status" value="1"/>
</dbReference>
<sequence length="220" mass="23219">MKKPAIALTRVSTTEQGKSGLGLAAQEAAIRSFADAEGFEIVELFSEVASGSQGIEDRAGLRAALAKAKKLRCAVIVSKLDRLSRDVAFISGLMSRGVPFIVAELGADVDSFVLHLFAALGEKERRMIGARTKAALAPMVGTGKLGNRTNLADAQAKGQAANAARAAEFAAKVLPTIMQMRSQKMTLDQVAEELNARNVPTLNGASWHKSTVSRLLKSAA</sequence>
<dbReference type="EMBL" id="JBHRVV010000001">
    <property type="protein sequence ID" value="MFC3459718.1"/>
    <property type="molecule type" value="Genomic_DNA"/>
</dbReference>
<proteinExistence type="predicted"/>
<evidence type="ECO:0000313" key="4">
    <source>
        <dbReference type="EMBL" id="MFC3459718.1"/>
    </source>
</evidence>
<evidence type="ECO:0000256" key="1">
    <source>
        <dbReference type="ARBA" id="ARBA00023125"/>
    </source>
</evidence>
<name>A0ABV7PNE4_9BURK</name>
<comment type="caution">
    <text evidence="4">The sequence shown here is derived from an EMBL/GenBank/DDBJ whole genome shotgun (WGS) entry which is preliminary data.</text>
</comment>
<dbReference type="Proteomes" id="UP001595665">
    <property type="component" value="Unassembled WGS sequence"/>
</dbReference>
<gene>
    <name evidence="4" type="ORF">ACFOPH_15895</name>
</gene>
<dbReference type="InterPro" id="IPR036162">
    <property type="entry name" value="Resolvase-like_N_sf"/>
</dbReference>
<dbReference type="PROSITE" id="PS51736">
    <property type="entry name" value="RECOMBINASES_3"/>
    <property type="match status" value="1"/>
</dbReference>
<dbReference type="PANTHER" id="PTHR30461">
    <property type="entry name" value="DNA-INVERTASE FROM LAMBDOID PROPHAGE"/>
    <property type="match status" value="1"/>
</dbReference>
<dbReference type="CDD" id="cd00338">
    <property type="entry name" value="Ser_Recombinase"/>
    <property type="match status" value="1"/>
</dbReference>
<keyword evidence="5" id="KW-1185">Reference proteome</keyword>
<protein>
    <submittedName>
        <fullName evidence="4">Recombinase family protein</fullName>
    </submittedName>
</protein>
<dbReference type="SMART" id="SM00857">
    <property type="entry name" value="Resolvase"/>
    <property type="match status" value="1"/>
</dbReference>
<dbReference type="Gene3D" id="3.40.50.1390">
    <property type="entry name" value="Resolvase, N-terminal catalytic domain"/>
    <property type="match status" value="1"/>
</dbReference>
<organism evidence="4 5">
    <name type="scientific">Massilia haematophila</name>
    <dbReference type="NCBI Taxonomy" id="457923"/>
    <lineage>
        <taxon>Bacteria</taxon>
        <taxon>Pseudomonadati</taxon>
        <taxon>Pseudomonadota</taxon>
        <taxon>Betaproteobacteria</taxon>
        <taxon>Burkholderiales</taxon>
        <taxon>Oxalobacteraceae</taxon>
        <taxon>Telluria group</taxon>
        <taxon>Massilia</taxon>
    </lineage>
</organism>
<dbReference type="Pfam" id="PF07508">
    <property type="entry name" value="Recombinase"/>
    <property type="match status" value="1"/>
</dbReference>
<evidence type="ECO:0000313" key="5">
    <source>
        <dbReference type="Proteomes" id="UP001595665"/>
    </source>
</evidence>
<evidence type="ECO:0000259" key="3">
    <source>
        <dbReference type="PROSITE" id="PS51736"/>
    </source>
</evidence>
<feature type="domain" description="Resolvase/invertase-type recombinase catalytic" evidence="3">
    <location>
        <begin position="4"/>
        <end position="160"/>
    </location>
</feature>
<reference evidence="5" key="1">
    <citation type="journal article" date="2019" name="Int. J. Syst. Evol. Microbiol.">
        <title>The Global Catalogue of Microorganisms (GCM) 10K type strain sequencing project: providing services to taxonomists for standard genome sequencing and annotation.</title>
        <authorList>
            <consortium name="The Broad Institute Genomics Platform"/>
            <consortium name="The Broad Institute Genome Sequencing Center for Infectious Disease"/>
            <person name="Wu L."/>
            <person name="Ma J."/>
        </authorList>
    </citation>
    <scope>NUCLEOTIDE SEQUENCE [LARGE SCALE GENOMIC DNA]</scope>
    <source>
        <strain evidence="5">CCM 7480</strain>
    </source>
</reference>
<keyword evidence="2" id="KW-0233">DNA recombination</keyword>
<dbReference type="InterPro" id="IPR011109">
    <property type="entry name" value="DNA_bind_recombinase_dom"/>
</dbReference>
<dbReference type="SUPFAM" id="SSF53041">
    <property type="entry name" value="Resolvase-like"/>
    <property type="match status" value="1"/>
</dbReference>
<accession>A0ABV7PNE4</accession>
<dbReference type="InterPro" id="IPR050639">
    <property type="entry name" value="SSR_resolvase"/>
</dbReference>